<evidence type="ECO:0000313" key="2">
    <source>
        <dbReference type="Proteomes" id="UP000324748"/>
    </source>
</evidence>
<keyword evidence="2" id="KW-1185">Reference proteome</keyword>
<proteinExistence type="predicted"/>
<gene>
    <name evidence="1" type="ORF">PGT21_000081</name>
</gene>
<dbReference type="AlphaFoldDB" id="A0A5B0LHQ9"/>
<protein>
    <submittedName>
        <fullName evidence="1">Uncharacterized protein</fullName>
    </submittedName>
</protein>
<accession>A0A5B0LHQ9</accession>
<comment type="caution">
    <text evidence="1">The sequence shown here is derived from an EMBL/GenBank/DDBJ whole genome shotgun (WGS) entry which is preliminary data.</text>
</comment>
<dbReference type="EMBL" id="VSWC01000201">
    <property type="protein sequence ID" value="KAA1063899.1"/>
    <property type="molecule type" value="Genomic_DNA"/>
</dbReference>
<dbReference type="Proteomes" id="UP000324748">
    <property type="component" value="Unassembled WGS sequence"/>
</dbReference>
<organism evidence="1 2">
    <name type="scientific">Puccinia graminis f. sp. tritici</name>
    <dbReference type="NCBI Taxonomy" id="56615"/>
    <lineage>
        <taxon>Eukaryota</taxon>
        <taxon>Fungi</taxon>
        <taxon>Dikarya</taxon>
        <taxon>Basidiomycota</taxon>
        <taxon>Pucciniomycotina</taxon>
        <taxon>Pucciniomycetes</taxon>
        <taxon>Pucciniales</taxon>
        <taxon>Pucciniaceae</taxon>
        <taxon>Puccinia</taxon>
    </lineage>
</organism>
<sequence length="64" mass="7122">MILDQPVQILDAVVHHHHQQQQQQQAVALHQARLQTVRENLMSSDAFISDSAGKPLSSSTYKGC</sequence>
<name>A0A5B0LHQ9_PUCGR</name>
<evidence type="ECO:0000313" key="1">
    <source>
        <dbReference type="EMBL" id="KAA1063899.1"/>
    </source>
</evidence>
<reference evidence="1 2" key="1">
    <citation type="submission" date="2019-05" db="EMBL/GenBank/DDBJ databases">
        <title>Emergence of the Ug99 lineage of the wheat stem rust pathogen through somatic hybridization.</title>
        <authorList>
            <person name="Li F."/>
            <person name="Upadhyaya N.M."/>
            <person name="Sperschneider J."/>
            <person name="Matny O."/>
            <person name="Nguyen-Phuc H."/>
            <person name="Mago R."/>
            <person name="Raley C."/>
            <person name="Miller M.E."/>
            <person name="Silverstein K.A.T."/>
            <person name="Henningsen E."/>
            <person name="Hirsch C.D."/>
            <person name="Visser B."/>
            <person name="Pretorius Z.A."/>
            <person name="Steffenson B.J."/>
            <person name="Schwessinger B."/>
            <person name="Dodds P.N."/>
            <person name="Figueroa M."/>
        </authorList>
    </citation>
    <scope>NUCLEOTIDE SEQUENCE [LARGE SCALE GENOMIC DNA]</scope>
    <source>
        <strain evidence="1">21-0</strain>
    </source>
</reference>